<accession>A0A4V2UU80</accession>
<gene>
    <name evidence="5" type="ORF">EDD80_102296</name>
</gene>
<feature type="domain" description="HTH gntR-type" evidence="4">
    <location>
        <begin position="8"/>
        <end position="76"/>
    </location>
</feature>
<dbReference type="SUPFAM" id="SSF46785">
    <property type="entry name" value="Winged helix' DNA-binding domain"/>
    <property type="match status" value="1"/>
</dbReference>
<organism evidence="5 6">
    <name type="scientific">Anseongella ginsenosidimutans</name>
    <dbReference type="NCBI Taxonomy" id="496056"/>
    <lineage>
        <taxon>Bacteria</taxon>
        <taxon>Pseudomonadati</taxon>
        <taxon>Bacteroidota</taxon>
        <taxon>Sphingobacteriia</taxon>
        <taxon>Sphingobacteriales</taxon>
        <taxon>Sphingobacteriaceae</taxon>
        <taxon>Anseongella</taxon>
    </lineage>
</organism>
<dbReference type="PANTHER" id="PTHR38445">
    <property type="entry name" value="HTH-TYPE TRANSCRIPTIONAL REPRESSOR YTRA"/>
    <property type="match status" value="1"/>
</dbReference>
<dbReference type="InterPro" id="IPR036388">
    <property type="entry name" value="WH-like_DNA-bd_sf"/>
</dbReference>
<dbReference type="Gene3D" id="1.10.287.100">
    <property type="match status" value="1"/>
</dbReference>
<protein>
    <submittedName>
        <fullName evidence="5">DNA-binding transcriptional regulator YhcF (GntR family)</fullName>
    </submittedName>
</protein>
<dbReference type="Gene3D" id="1.10.10.10">
    <property type="entry name" value="Winged helix-like DNA-binding domain superfamily/Winged helix DNA-binding domain"/>
    <property type="match status" value="1"/>
</dbReference>
<reference evidence="5 6" key="1">
    <citation type="submission" date="2019-03" db="EMBL/GenBank/DDBJ databases">
        <title>Genomic Encyclopedia of Type Strains, Phase IV (KMG-IV): sequencing the most valuable type-strain genomes for metagenomic binning, comparative biology and taxonomic classification.</title>
        <authorList>
            <person name="Goeker M."/>
        </authorList>
    </citation>
    <scope>NUCLEOTIDE SEQUENCE [LARGE SCALE GENOMIC DNA]</scope>
    <source>
        <strain evidence="5 6">DSM 21100</strain>
    </source>
</reference>
<comment type="caution">
    <text evidence="5">The sequence shown here is derived from an EMBL/GenBank/DDBJ whole genome shotgun (WGS) entry which is preliminary data.</text>
</comment>
<dbReference type="CDD" id="cd07377">
    <property type="entry name" value="WHTH_GntR"/>
    <property type="match status" value="1"/>
</dbReference>
<dbReference type="EMBL" id="SMAD01000002">
    <property type="protein sequence ID" value="TCS89103.1"/>
    <property type="molecule type" value="Genomic_DNA"/>
</dbReference>
<dbReference type="RefSeq" id="WP_132128192.1">
    <property type="nucleotide sequence ID" value="NZ_CP042432.1"/>
</dbReference>
<name>A0A4V2UU80_9SPHI</name>
<evidence type="ECO:0000256" key="2">
    <source>
        <dbReference type="ARBA" id="ARBA00023125"/>
    </source>
</evidence>
<evidence type="ECO:0000313" key="5">
    <source>
        <dbReference type="EMBL" id="TCS89103.1"/>
    </source>
</evidence>
<keyword evidence="6" id="KW-1185">Reference proteome</keyword>
<dbReference type="Proteomes" id="UP000295807">
    <property type="component" value="Unassembled WGS sequence"/>
</dbReference>
<dbReference type="SMART" id="SM00345">
    <property type="entry name" value="HTH_GNTR"/>
    <property type="match status" value="1"/>
</dbReference>
<dbReference type="AlphaFoldDB" id="A0A4V2UU80"/>
<keyword evidence="3" id="KW-0804">Transcription</keyword>
<dbReference type="OrthoDB" id="362473at2"/>
<dbReference type="InterPro" id="IPR000524">
    <property type="entry name" value="Tscrpt_reg_HTH_GntR"/>
</dbReference>
<evidence type="ECO:0000259" key="4">
    <source>
        <dbReference type="PROSITE" id="PS50949"/>
    </source>
</evidence>
<dbReference type="Pfam" id="PF00392">
    <property type="entry name" value="GntR"/>
    <property type="match status" value="1"/>
</dbReference>
<dbReference type="GO" id="GO:0003677">
    <property type="term" value="F:DNA binding"/>
    <property type="evidence" value="ECO:0007669"/>
    <property type="project" value="UniProtKB-KW"/>
</dbReference>
<keyword evidence="1" id="KW-0805">Transcription regulation</keyword>
<evidence type="ECO:0000313" key="6">
    <source>
        <dbReference type="Proteomes" id="UP000295807"/>
    </source>
</evidence>
<dbReference type="PROSITE" id="PS50949">
    <property type="entry name" value="HTH_GNTR"/>
    <property type="match status" value="1"/>
</dbReference>
<sequence length="126" mass="14508">MQFYDNGQAIYLQIAGYMCEKVLLKTFQAGAKIPSVRELAVQLAVNPNTVMRTYDFLKQLGIIYDKRGIGYFVAEDAVTKARSYMKEDFTSRELPSLLRGMYLLGLEPEDLKPNFDAFKKQYNEDK</sequence>
<dbReference type="InterPro" id="IPR036390">
    <property type="entry name" value="WH_DNA-bd_sf"/>
</dbReference>
<evidence type="ECO:0000256" key="1">
    <source>
        <dbReference type="ARBA" id="ARBA00023015"/>
    </source>
</evidence>
<evidence type="ECO:0000256" key="3">
    <source>
        <dbReference type="ARBA" id="ARBA00023163"/>
    </source>
</evidence>
<dbReference type="PANTHER" id="PTHR38445:SF10">
    <property type="entry name" value="GNTR-FAMILY TRANSCRIPTIONAL REGULATOR"/>
    <property type="match status" value="1"/>
</dbReference>
<dbReference type="GO" id="GO:0003700">
    <property type="term" value="F:DNA-binding transcription factor activity"/>
    <property type="evidence" value="ECO:0007669"/>
    <property type="project" value="InterPro"/>
</dbReference>
<keyword evidence="2 5" id="KW-0238">DNA-binding</keyword>
<proteinExistence type="predicted"/>